<dbReference type="AlphaFoldDB" id="A0AA41W838"/>
<comment type="subcellular location">
    <subcellularLocation>
        <location evidence="1">Membrane</location>
        <topology evidence="1">Multi-pass membrane protein</topology>
    </subcellularLocation>
</comment>
<keyword evidence="4" id="KW-0997">Cell inner membrane</keyword>
<dbReference type="EMBL" id="JAMQGP010000008">
    <property type="protein sequence ID" value="MCM2680925.1"/>
    <property type="molecule type" value="Genomic_DNA"/>
</dbReference>
<keyword evidence="7 9" id="KW-1133">Transmembrane helix</keyword>
<keyword evidence="8 9" id="KW-0472">Membrane</keyword>
<evidence type="ECO:0000256" key="5">
    <source>
        <dbReference type="ARBA" id="ARBA00022692"/>
    </source>
</evidence>
<dbReference type="InterPro" id="IPR022732">
    <property type="entry name" value="Peptidase_S54_GlpG_N"/>
</dbReference>
<feature type="transmembrane region" description="Helical" evidence="9">
    <location>
        <begin position="177"/>
        <end position="196"/>
    </location>
</feature>
<dbReference type="SUPFAM" id="SSF144091">
    <property type="entry name" value="Rhomboid-like"/>
    <property type="match status" value="1"/>
</dbReference>
<dbReference type="EC" id="3.4.21.105" evidence="12"/>
<evidence type="ECO:0000256" key="8">
    <source>
        <dbReference type="ARBA" id="ARBA00023136"/>
    </source>
</evidence>
<dbReference type="InterPro" id="IPR038236">
    <property type="entry name" value="GlpG_N_sf"/>
</dbReference>
<dbReference type="Proteomes" id="UP001165393">
    <property type="component" value="Unassembled WGS sequence"/>
</dbReference>
<keyword evidence="13" id="KW-1185">Reference proteome</keyword>
<dbReference type="GO" id="GO:0016020">
    <property type="term" value="C:membrane"/>
    <property type="evidence" value="ECO:0007669"/>
    <property type="project" value="UniProtKB-SubCell"/>
</dbReference>
<evidence type="ECO:0000256" key="3">
    <source>
        <dbReference type="ARBA" id="ARBA00022475"/>
    </source>
</evidence>
<dbReference type="Gene3D" id="1.20.1540.10">
    <property type="entry name" value="Rhomboid-like"/>
    <property type="match status" value="1"/>
</dbReference>
<evidence type="ECO:0000259" key="10">
    <source>
        <dbReference type="Pfam" id="PF01694"/>
    </source>
</evidence>
<evidence type="ECO:0000256" key="2">
    <source>
        <dbReference type="ARBA" id="ARBA00009045"/>
    </source>
</evidence>
<feature type="transmembrane region" description="Helical" evidence="9">
    <location>
        <begin position="100"/>
        <end position="120"/>
    </location>
</feature>
<gene>
    <name evidence="12" type="primary">glpG</name>
    <name evidence="12" type="ORF">NAF29_14815</name>
</gene>
<comment type="caution">
    <text evidence="12">The sequence shown here is derived from an EMBL/GenBank/DDBJ whole genome shotgun (WGS) entry which is preliminary data.</text>
</comment>
<evidence type="ECO:0000259" key="11">
    <source>
        <dbReference type="Pfam" id="PF12122"/>
    </source>
</evidence>
<dbReference type="NCBIfam" id="TIGR04239">
    <property type="entry name" value="rhombo_GlpG"/>
    <property type="match status" value="1"/>
</dbReference>
<evidence type="ECO:0000256" key="4">
    <source>
        <dbReference type="ARBA" id="ARBA00022519"/>
    </source>
</evidence>
<sequence>MNLVGRLNDPRIAQSFVDYMALKNVQCHIATQDQYFVIGVENNSDLDAARAEFEMFAENPSHARYRSASWERTDSSRVQFNYGSSGTPLLHQLWVQAGPVTLVILAVTLIIGLLSQIGLAQDLFSMLHFPAPFDQQVSQIWRLFTPAIMHFALAHLLFNLVWWWYLGGRIEREVGAGKLITLFLAGALLSNGLQGVVVGPNFLGLSGVVYALLGYVAVAHRRYPALALPPAYIGFMLVWLGLGFAGLLGSHIANFAHLGGLLVGAVQGFIDTRQKQS</sequence>
<organism evidence="12 13">
    <name type="scientific">Echinimonas agarilytica</name>
    <dbReference type="NCBI Taxonomy" id="1215918"/>
    <lineage>
        <taxon>Bacteria</taxon>
        <taxon>Pseudomonadati</taxon>
        <taxon>Pseudomonadota</taxon>
        <taxon>Gammaproteobacteria</taxon>
        <taxon>Alteromonadales</taxon>
        <taxon>Echinimonadaceae</taxon>
        <taxon>Echinimonas</taxon>
    </lineage>
</organism>
<dbReference type="InterPro" id="IPR023662">
    <property type="entry name" value="Rhomboid_protease_GlpG"/>
</dbReference>
<feature type="transmembrane region" description="Helical" evidence="9">
    <location>
        <begin position="252"/>
        <end position="270"/>
    </location>
</feature>
<dbReference type="GO" id="GO:0006508">
    <property type="term" value="P:proteolysis"/>
    <property type="evidence" value="ECO:0007669"/>
    <property type="project" value="UniProtKB-KW"/>
</dbReference>
<dbReference type="RefSeq" id="WP_251262405.1">
    <property type="nucleotide sequence ID" value="NZ_JAMQGP010000008.1"/>
</dbReference>
<dbReference type="PANTHER" id="PTHR43731">
    <property type="entry name" value="RHOMBOID PROTEASE"/>
    <property type="match status" value="1"/>
</dbReference>
<name>A0AA41W838_9GAMM</name>
<feature type="transmembrane region" description="Helical" evidence="9">
    <location>
        <begin position="202"/>
        <end position="219"/>
    </location>
</feature>
<dbReference type="InterPro" id="IPR022764">
    <property type="entry name" value="Peptidase_S54_rhomboid_dom"/>
</dbReference>
<dbReference type="InterPro" id="IPR035952">
    <property type="entry name" value="Rhomboid-like_sf"/>
</dbReference>
<keyword evidence="5 9" id="KW-0812">Transmembrane</keyword>
<feature type="domain" description="Peptidase S54 GlpG peptidase N-terminal" evidence="11">
    <location>
        <begin position="1"/>
        <end position="84"/>
    </location>
</feature>
<dbReference type="InterPro" id="IPR050925">
    <property type="entry name" value="Rhomboid_protease_S54"/>
</dbReference>
<keyword evidence="12" id="KW-0645">Protease</keyword>
<dbReference type="PANTHER" id="PTHR43731:SF14">
    <property type="entry name" value="PRESENILIN-ASSOCIATED RHOMBOID-LIKE PROTEIN, MITOCHONDRIAL"/>
    <property type="match status" value="1"/>
</dbReference>
<feature type="transmembrane region" description="Helical" evidence="9">
    <location>
        <begin position="140"/>
        <end position="165"/>
    </location>
</feature>
<proteinExistence type="inferred from homology"/>
<evidence type="ECO:0000256" key="9">
    <source>
        <dbReference type="SAM" id="Phobius"/>
    </source>
</evidence>
<dbReference type="Pfam" id="PF12122">
    <property type="entry name" value="Rhomboid_N"/>
    <property type="match status" value="1"/>
</dbReference>
<feature type="transmembrane region" description="Helical" evidence="9">
    <location>
        <begin position="226"/>
        <end position="246"/>
    </location>
</feature>
<dbReference type="Gene3D" id="3.30.70.2350">
    <property type="match status" value="1"/>
</dbReference>
<evidence type="ECO:0000313" key="13">
    <source>
        <dbReference type="Proteomes" id="UP001165393"/>
    </source>
</evidence>
<comment type="similarity">
    <text evidence="2">Belongs to the peptidase S54 family.</text>
</comment>
<evidence type="ECO:0000256" key="6">
    <source>
        <dbReference type="ARBA" id="ARBA00022801"/>
    </source>
</evidence>
<keyword evidence="3" id="KW-1003">Cell membrane</keyword>
<evidence type="ECO:0000256" key="1">
    <source>
        <dbReference type="ARBA" id="ARBA00004141"/>
    </source>
</evidence>
<evidence type="ECO:0000256" key="7">
    <source>
        <dbReference type="ARBA" id="ARBA00022989"/>
    </source>
</evidence>
<reference evidence="12 13" key="1">
    <citation type="journal article" date="2013" name="Antonie Van Leeuwenhoek">
        <title>Echinimonas agarilytica gen. nov., sp. nov., a new gammaproteobacterium isolated from the sea urchin Strongylocentrotus intermedius.</title>
        <authorList>
            <person name="Nedashkovskaya O.I."/>
            <person name="Stenkova A.M."/>
            <person name="Zhukova N.V."/>
            <person name="Van Trappen S."/>
            <person name="Lee J.S."/>
            <person name="Kim S.B."/>
        </authorList>
    </citation>
    <scope>NUCLEOTIDE SEQUENCE [LARGE SCALE GENOMIC DNA]</scope>
    <source>
        <strain evidence="12 13">KMM 6351</strain>
    </source>
</reference>
<protein>
    <submittedName>
        <fullName evidence="12">Rhomboid family intramembrane serine protease GlpG</fullName>
        <ecNumber evidence="12">3.4.21.105</ecNumber>
    </submittedName>
</protein>
<evidence type="ECO:0000313" key="12">
    <source>
        <dbReference type="EMBL" id="MCM2680925.1"/>
    </source>
</evidence>
<accession>A0AA41W838</accession>
<feature type="domain" description="Peptidase S54 rhomboid" evidence="10">
    <location>
        <begin position="138"/>
        <end position="272"/>
    </location>
</feature>
<dbReference type="GO" id="GO:0004252">
    <property type="term" value="F:serine-type endopeptidase activity"/>
    <property type="evidence" value="ECO:0007669"/>
    <property type="project" value="InterPro"/>
</dbReference>
<keyword evidence="6 12" id="KW-0378">Hydrolase</keyword>
<dbReference type="Pfam" id="PF01694">
    <property type="entry name" value="Rhomboid"/>
    <property type="match status" value="1"/>
</dbReference>